<feature type="region of interest" description="Disordered" evidence="1">
    <location>
        <begin position="879"/>
        <end position="919"/>
    </location>
</feature>
<keyword evidence="4" id="KW-1185">Reference proteome</keyword>
<feature type="compositionally biased region" description="Basic and acidic residues" evidence="1">
    <location>
        <begin position="879"/>
        <end position="890"/>
    </location>
</feature>
<dbReference type="Proteomes" id="UP000261560">
    <property type="component" value="Unplaced"/>
</dbReference>
<dbReference type="Ensembl" id="ENSOMET00000027725.1">
    <property type="protein sequence ID" value="ENSOMEP00000018695.1"/>
    <property type="gene ID" value="ENSOMEG00000020429.1"/>
</dbReference>
<sequence>MLLRRRALTGTVLLLVFLCLCYLSRNRSKSQSGSQGPSAERLLETRRLISALDYAHEDAQRPPPYGQAVVLMGQLPVSDPEVQRYQQVLQQMDFQVHMSRYAETRSFLRRQQVSGWGLLLCLSGAEQSCLRRINFSHLQQHHMVTHLCLGRASRQSLKALEGKAAPTDFHTTESASQQTLEVPGSKKVNLLPVLVKAFSDAGGGFCHFLSRSQLTESKLPMRPGSCGSTSWKVLLSQQRSSPVDVLSPTLVAMVNVYVLVTSVSPLTAFLHDVGVAMQSGQQRRGRPVKIREFLLQQLGAPDSHQALRQVKEVLGEVLQAASSSETQEATSRCLLCFQLLTFTILFSGSISPVIVQVDAGLTFSPLSNSSFDRQITRDQILEDVLRFLLAPPTHLSSAAKFGSCRGTRPFCLSQDHFLFLQRFLQQLQTPSAFHLLYPRISSSSSSSSFSAPPSLPDLQQQIARVFLLQKSRDEDLNKSTNQQPGSSKQGNVCVDPHLRQIYTEPPLALTPPFSPRIKEYSAEVTFDLVSVRIRPEPVSSACKVHLDERQGPRMANYPVGLGTSRIRILVMGGPQQQPVVMAIYTLHVLREGRPILPMLGGHVTCSFLQDCGLVVQPSLPCGLQPHTMSPSPAKTCRSGHAPGRWVVPCLSCSDNRTCDWREVAWQPDGCYHPVVRRPLLQDCMTDRKVLFIGDSTNRGMMYFLMERLNSSLEDWGKAHNTLIYRNLNKGRSQVSYSYYPQFWMERSQRPAFKEVLLQLLDRSGPLLNSNLTVLVVGGVQWLKTKHLRTIQEVLDRKSLRNISVVVKSLGMGFHLPVDGIRSLTLTEIQALFRQNLEILSMAEQLEYEVIDTLSITMGRHKEFLQGRCACHFHEVEKLQRNQSEKTKEPRSGPGESGLTRLSPIPDQLKRSSPPSYHVRGPVNQVYSEILLSRLCPGSKTETHLCAAE</sequence>
<protein>
    <submittedName>
        <fullName evidence="3">Cadherin-like and PC-esterase domain containing 1</fullName>
    </submittedName>
</protein>
<reference evidence="3" key="2">
    <citation type="submission" date="2025-09" db="UniProtKB">
        <authorList>
            <consortium name="Ensembl"/>
        </authorList>
    </citation>
    <scope>IDENTIFICATION</scope>
</reference>
<evidence type="ECO:0000313" key="3">
    <source>
        <dbReference type="Ensembl" id="ENSOMEP00000018695.1"/>
    </source>
</evidence>
<evidence type="ECO:0000256" key="1">
    <source>
        <dbReference type="SAM" id="MobiDB-lite"/>
    </source>
</evidence>
<dbReference type="PANTHER" id="PTHR14776:SF1">
    <property type="entry name" value="CADHERIN-LIKE AND PC-ESTERASE DOMAIN-CONTAINING PROTEIN 1"/>
    <property type="match status" value="1"/>
</dbReference>
<reference evidence="3" key="1">
    <citation type="submission" date="2025-08" db="UniProtKB">
        <authorList>
            <consortium name="Ensembl"/>
        </authorList>
    </citation>
    <scope>IDENTIFICATION</scope>
</reference>
<dbReference type="OMA" id="HINPSAC"/>
<dbReference type="GeneTree" id="ENSGT00390000015216"/>
<evidence type="ECO:0000313" key="4">
    <source>
        <dbReference type="Proteomes" id="UP000261560"/>
    </source>
</evidence>
<keyword evidence="2" id="KW-0732">Signal</keyword>
<dbReference type="PaxDb" id="30732-ENSOMEP00000018695"/>
<dbReference type="AlphaFoldDB" id="A0A3B3CMW7"/>
<accession>A0A3B3CMW7</accession>
<feature type="signal peptide" evidence="2">
    <location>
        <begin position="1"/>
        <end position="28"/>
    </location>
</feature>
<organism evidence="3 4">
    <name type="scientific">Oryzias melastigma</name>
    <name type="common">Marine medaka</name>
    <dbReference type="NCBI Taxonomy" id="30732"/>
    <lineage>
        <taxon>Eukaryota</taxon>
        <taxon>Metazoa</taxon>
        <taxon>Chordata</taxon>
        <taxon>Craniata</taxon>
        <taxon>Vertebrata</taxon>
        <taxon>Euteleostomi</taxon>
        <taxon>Actinopterygii</taxon>
        <taxon>Neopterygii</taxon>
        <taxon>Teleostei</taxon>
        <taxon>Neoteleostei</taxon>
        <taxon>Acanthomorphata</taxon>
        <taxon>Ovalentaria</taxon>
        <taxon>Atherinomorphae</taxon>
        <taxon>Beloniformes</taxon>
        <taxon>Adrianichthyidae</taxon>
        <taxon>Oryziinae</taxon>
        <taxon>Oryzias</taxon>
    </lineage>
</organism>
<evidence type="ECO:0000256" key="2">
    <source>
        <dbReference type="SAM" id="SignalP"/>
    </source>
</evidence>
<dbReference type="STRING" id="30732.ENSOMEP00000018695"/>
<feature type="chain" id="PRO_5017191022" evidence="2">
    <location>
        <begin position="29"/>
        <end position="948"/>
    </location>
</feature>
<dbReference type="PANTHER" id="PTHR14776">
    <property type="entry name" value="CADHERIN-LIKE AND PC-ESTERASE DOMAIN-CONTAINING PROTEIN 1"/>
    <property type="match status" value="1"/>
</dbReference>
<name>A0A3B3CMW7_ORYME</name>
<proteinExistence type="predicted"/>